<dbReference type="PANTHER" id="PTHR30629:SF2">
    <property type="entry name" value="PROPHAGE INTEGRASE INTS-RELATED"/>
    <property type="match status" value="1"/>
</dbReference>
<dbReference type="InterPro" id="IPR038488">
    <property type="entry name" value="Integrase_DNA-bd_sf"/>
</dbReference>
<keyword evidence="4" id="KW-0233">DNA recombination</keyword>
<feature type="domain" description="Tyr recombinase" evidence="6">
    <location>
        <begin position="205"/>
        <end position="389"/>
    </location>
</feature>
<keyword evidence="3 5" id="KW-0238">DNA-binding</keyword>
<dbReference type="Gene3D" id="1.10.443.10">
    <property type="entry name" value="Intergrase catalytic core"/>
    <property type="match status" value="1"/>
</dbReference>
<dbReference type="CDD" id="cd00801">
    <property type="entry name" value="INT_P4_C"/>
    <property type="match status" value="1"/>
</dbReference>
<dbReference type="InterPro" id="IPR053876">
    <property type="entry name" value="Phage_int_M"/>
</dbReference>
<dbReference type="Pfam" id="PF22022">
    <property type="entry name" value="Phage_int_M"/>
    <property type="match status" value="1"/>
</dbReference>
<keyword evidence="9" id="KW-1185">Reference proteome</keyword>
<feature type="domain" description="Core-binding (CB)" evidence="7">
    <location>
        <begin position="105"/>
        <end position="184"/>
    </location>
</feature>
<accession>A0ABX7B620</accession>
<reference evidence="8" key="1">
    <citation type="submission" date="2021-02" db="EMBL/GenBank/DDBJ databases">
        <title>Skermanella TT6 skin isolate.</title>
        <authorList>
            <person name="Lee K."/>
            <person name="Ganzorig M."/>
        </authorList>
    </citation>
    <scope>NUCLEOTIDE SEQUENCE</scope>
    <source>
        <strain evidence="8">TT6</strain>
    </source>
</reference>
<dbReference type="Pfam" id="PF00589">
    <property type="entry name" value="Phage_integrase"/>
    <property type="match status" value="1"/>
</dbReference>
<organism evidence="8 9">
    <name type="scientific">Skermanella cutis</name>
    <dbReference type="NCBI Taxonomy" id="2775420"/>
    <lineage>
        <taxon>Bacteria</taxon>
        <taxon>Pseudomonadati</taxon>
        <taxon>Pseudomonadota</taxon>
        <taxon>Alphaproteobacteria</taxon>
        <taxon>Rhodospirillales</taxon>
        <taxon>Azospirillaceae</taxon>
        <taxon>Skermanella</taxon>
    </lineage>
</organism>
<proteinExistence type="inferred from homology"/>
<comment type="similarity">
    <text evidence="1">Belongs to the 'phage' integrase family.</text>
</comment>
<name>A0ABX7B620_9PROT</name>
<dbReference type="Gene3D" id="1.10.150.130">
    <property type="match status" value="1"/>
</dbReference>
<dbReference type="PANTHER" id="PTHR30629">
    <property type="entry name" value="PROPHAGE INTEGRASE"/>
    <property type="match status" value="1"/>
</dbReference>
<evidence type="ECO:0000256" key="1">
    <source>
        <dbReference type="ARBA" id="ARBA00008857"/>
    </source>
</evidence>
<evidence type="ECO:0000259" key="6">
    <source>
        <dbReference type="PROSITE" id="PS51898"/>
    </source>
</evidence>
<dbReference type="InterPro" id="IPR011010">
    <property type="entry name" value="DNA_brk_join_enz"/>
</dbReference>
<dbReference type="InterPro" id="IPR050808">
    <property type="entry name" value="Phage_Integrase"/>
</dbReference>
<dbReference type="EMBL" id="CP067420">
    <property type="protein sequence ID" value="QQP89819.1"/>
    <property type="molecule type" value="Genomic_DNA"/>
</dbReference>
<evidence type="ECO:0000256" key="3">
    <source>
        <dbReference type="ARBA" id="ARBA00023125"/>
    </source>
</evidence>
<evidence type="ECO:0000256" key="4">
    <source>
        <dbReference type="ARBA" id="ARBA00023172"/>
    </source>
</evidence>
<keyword evidence="2" id="KW-0229">DNA integration</keyword>
<dbReference type="Gene3D" id="3.30.160.390">
    <property type="entry name" value="Integrase, DNA-binding domain"/>
    <property type="match status" value="1"/>
</dbReference>
<dbReference type="Proteomes" id="UP000595197">
    <property type="component" value="Chromosome"/>
</dbReference>
<evidence type="ECO:0000256" key="5">
    <source>
        <dbReference type="PROSITE-ProRule" id="PRU01248"/>
    </source>
</evidence>
<dbReference type="InterPro" id="IPR013762">
    <property type="entry name" value="Integrase-like_cat_sf"/>
</dbReference>
<dbReference type="SUPFAM" id="SSF56349">
    <property type="entry name" value="DNA breaking-rejoining enzymes"/>
    <property type="match status" value="1"/>
</dbReference>
<dbReference type="InterPro" id="IPR025166">
    <property type="entry name" value="Integrase_DNA_bind_dom"/>
</dbReference>
<protein>
    <submittedName>
        <fullName evidence="8">Site-specific integrase</fullName>
    </submittedName>
</protein>
<dbReference type="RefSeq" id="WP_201076543.1">
    <property type="nucleotide sequence ID" value="NZ_CP067420.1"/>
</dbReference>
<dbReference type="PROSITE" id="PS51900">
    <property type="entry name" value="CB"/>
    <property type="match status" value="1"/>
</dbReference>
<sequence length="404" mass="45289">MRTRITKRIVDAARAEGGRRLHVYDDVVQGFGLRVTPAGAKSYFVEYRPGTGGRNAPKRRMTIGTHGAPWTPDTARNEAVRILGLVRAGKDPAADRQRDRQVETLTVATLAERYIAQHCKIRQRSWRERERVFNRDVLPLIGRKPADQVSRADIEAVLDSIGPQAPTMRRRTFAYLRAFWNWAVRKEHVATSPCDRIDGEREAAPRERVLTEPELVEIWTAAGTIGYPWGPFIKLLILTAQRRSEVAGMTWAEVHDTDDGPIWRIPGGRAKNGKPHAVPLSPQAMALLADIPRQGQLVFTTTGKTPISGFSKGKARLDRLIQAARGDGVEPMTEWTLHDLRRTTTTGLARLGVRAEVADKILNHLTGTIKGVAAVYQRHDYVREARAALELWGWHLERLTGLKL</sequence>
<evidence type="ECO:0000313" key="9">
    <source>
        <dbReference type="Proteomes" id="UP000595197"/>
    </source>
</evidence>
<dbReference type="InterPro" id="IPR044068">
    <property type="entry name" value="CB"/>
</dbReference>
<dbReference type="InterPro" id="IPR010998">
    <property type="entry name" value="Integrase_recombinase_N"/>
</dbReference>
<gene>
    <name evidence="8" type="ORF">IGS68_00620</name>
</gene>
<evidence type="ECO:0000259" key="7">
    <source>
        <dbReference type="PROSITE" id="PS51900"/>
    </source>
</evidence>
<evidence type="ECO:0000256" key="2">
    <source>
        <dbReference type="ARBA" id="ARBA00022908"/>
    </source>
</evidence>
<dbReference type="InterPro" id="IPR002104">
    <property type="entry name" value="Integrase_catalytic"/>
</dbReference>
<dbReference type="Pfam" id="PF13356">
    <property type="entry name" value="Arm-DNA-bind_3"/>
    <property type="match status" value="1"/>
</dbReference>
<dbReference type="PROSITE" id="PS51898">
    <property type="entry name" value="TYR_RECOMBINASE"/>
    <property type="match status" value="1"/>
</dbReference>
<evidence type="ECO:0000313" key="8">
    <source>
        <dbReference type="EMBL" id="QQP89819.1"/>
    </source>
</evidence>